<keyword evidence="5" id="KW-1185">Reference proteome</keyword>
<feature type="transmembrane region" description="Helical" evidence="1">
    <location>
        <begin position="77"/>
        <end position="96"/>
    </location>
</feature>
<evidence type="ECO:0000313" key="4">
    <source>
        <dbReference type="Proteomes" id="UP000183788"/>
    </source>
</evidence>
<evidence type="ECO:0000256" key="1">
    <source>
        <dbReference type="SAM" id="Phobius"/>
    </source>
</evidence>
<sequence length="177" mass="20409">MKTSRFEYIRKELCYKMMLPVGSSNFKATWRLAYYNPAKRDSDGNVVIRQGYSIQFLGYGIGAMFIFQMILSKSYSLLIVPCIIFTAMTIFTIFFYKPKIIIINKNGIIFKGVEYNWKDYIGAFFFATTSRGQSAHGLVLIQADGKYVYLNILAIEQIDKIGTAIRDFQPENYKSLE</sequence>
<organism evidence="2 4">
    <name type="scientific">Chitinophaga sancti</name>
    <dbReference type="NCBI Taxonomy" id="1004"/>
    <lineage>
        <taxon>Bacteria</taxon>
        <taxon>Pseudomonadati</taxon>
        <taxon>Bacteroidota</taxon>
        <taxon>Chitinophagia</taxon>
        <taxon>Chitinophagales</taxon>
        <taxon>Chitinophagaceae</taxon>
        <taxon>Chitinophaga</taxon>
    </lineage>
</organism>
<dbReference type="EMBL" id="CP140154">
    <property type="protein sequence ID" value="WQG89088.1"/>
    <property type="molecule type" value="Genomic_DNA"/>
</dbReference>
<reference evidence="3 5" key="2">
    <citation type="submission" date="2023-11" db="EMBL/GenBank/DDBJ databases">
        <title>MicrobeMod: A computational toolkit for identifying prokaryotic methylation and restriction-modification with nanopore sequencing.</title>
        <authorList>
            <person name="Crits-Christoph A."/>
            <person name="Kang S.C."/>
            <person name="Lee H."/>
            <person name="Ostrov N."/>
        </authorList>
    </citation>
    <scope>NUCLEOTIDE SEQUENCE [LARGE SCALE GENOMIC DNA]</scope>
    <source>
        <strain evidence="3 5">ATCC 23090</strain>
    </source>
</reference>
<keyword evidence="1" id="KW-0472">Membrane</keyword>
<dbReference type="RefSeq" id="WP_072365549.1">
    <property type="nucleotide sequence ID" value="NZ_CP139972.1"/>
</dbReference>
<keyword evidence="1" id="KW-0812">Transmembrane</keyword>
<dbReference type="Proteomes" id="UP001326715">
    <property type="component" value="Chromosome"/>
</dbReference>
<evidence type="ECO:0000313" key="5">
    <source>
        <dbReference type="Proteomes" id="UP001326715"/>
    </source>
</evidence>
<accession>A0A1K1SS25</accession>
<dbReference type="Proteomes" id="UP000183788">
    <property type="component" value="Unassembled WGS sequence"/>
</dbReference>
<reference evidence="2 4" key="1">
    <citation type="submission" date="2016-11" db="EMBL/GenBank/DDBJ databases">
        <authorList>
            <person name="Jaros S."/>
            <person name="Januszkiewicz K."/>
            <person name="Wedrychowicz H."/>
        </authorList>
    </citation>
    <scope>NUCLEOTIDE SEQUENCE [LARGE SCALE GENOMIC DNA]</scope>
    <source>
        <strain evidence="2 4">DSM 784</strain>
    </source>
</reference>
<name>A0A1K1SS25_9BACT</name>
<gene>
    <name evidence="2" type="ORF">SAMN05661012_06017</name>
    <name evidence="3" type="ORF">SR876_29595</name>
</gene>
<proteinExistence type="predicted"/>
<evidence type="ECO:0000313" key="3">
    <source>
        <dbReference type="EMBL" id="WQG89088.1"/>
    </source>
</evidence>
<keyword evidence="1" id="KW-1133">Transmembrane helix</keyword>
<evidence type="ECO:0000313" key="2">
    <source>
        <dbReference type="EMBL" id="SFW87020.1"/>
    </source>
</evidence>
<protein>
    <submittedName>
        <fullName evidence="2">Uncharacterized protein</fullName>
    </submittedName>
</protein>
<dbReference type="AlphaFoldDB" id="A0A1K1SS25"/>
<dbReference type="STRING" id="1004.SAMN05661012_06017"/>
<dbReference type="EMBL" id="FPIZ01000030">
    <property type="protein sequence ID" value="SFW87020.1"/>
    <property type="molecule type" value="Genomic_DNA"/>
</dbReference>
<feature type="transmembrane region" description="Helical" evidence="1">
    <location>
        <begin position="52"/>
        <end position="71"/>
    </location>
</feature>
<dbReference type="OrthoDB" id="673062at2"/>